<proteinExistence type="predicted"/>
<dbReference type="RefSeq" id="XP_023568543.1">
    <property type="nucleotide sequence ID" value="XM_023712775.1"/>
</dbReference>
<accession>A0A6P6E928</accession>
<gene>
    <name evidence="3" type="primary">LOC111816137</name>
</gene>
<feature type="region of interest" description="Disordered" evidence="1">
    <location>
        <begin position="74"/>
        <end position="95"/>
    </location>
</feature>
<protein>
    <submittedName>
        <fullName evidence="3">Uncharacterized protein LOC111816137 isoform X1</fullName>
    </submittedName>
</protein>
<dbReference type="Proteomes" id="UP000515203">
    <property type="component" value="Unplaced"/>
</dbReference>
<dbReference type="InParanoid" id="A0A6P6E928"/>
<dbReference type="AlphaFoldDB" id="A0A6P6E928"/>
<keyword evidence="2" id="KW-1185">Reference proteome</keyword>
<reference evidence="3" key="1">
    <citation type="submission" date="2025-08" db="UniProtKB">
        <authorList>
            <consortium name="RefSeq"/>
        </authorList>
    </citation>
    <scope>IDENTIFICATION</scope>
</reference>
<evidence type="ECO:0000256" key="1">
    <source>
        <dbReference type="SAM" id="MobiDB-lite"/>
    </source>
</evidence>
<dbReference type="GeneID" id="111816137"/>
<feature type="region of interest" description="Disordered" evidence="1">
    <location>
        <begin position="1"/>
        <end position="62"/>
    </location>
</feature>
<organism evidence="2 3">
    <name type="scientific">Octodon degus</name>
    <name type="common">Degu</name>
    <name type="synonym">Sciurus degus</name>
    <dbReference type="NCBI Taxonomy" id="10160"/>
    <lineage>
        <taxon>Eukaryota</taxon>
        <taxon>Metazoa</taxon>
        <taxon>Chordata</taxon>
        <taxon>Craniata</taxon>
        <taxon>Vertebrata</taxon>
        <taxon>Euteleostomi</taxon>
        <taxon>Mammalia</taxon>
        <taxon>Eutheria</taxon>
        <taxon>Euarchontoglires</taxon>
        <taxon>Glires</taxon>
        <taxon>Rodentia</taxon>
        <taxon>Hystricomorpha</taxon>
        <taxon>Octodontidae</taxon>
        <taxon>Octodon</taxon>
    </lineage>
</organism>
<evidence type="ECO:0000313" key="3">
    <source>
        <dbReference type="RefSeq" id="XP_023568543.1"/>
    </source>
</evidence>
<name>A0A6P6E928_OCTDE</name>
<evidence type="ECO:0000313" key="2">
    <source>
        <dbReference type="Proteomes" id="UP000515203"/>
    </source>
</evidence>
<sequence>MAAGASSGCGSLGPARGRTRPEPRGARMAGRPLWAAPLSQGAEERPPGAGPGTDAGSQRAGRWKAVRVLQEVRGVRRHSRDPAAPGSPGTVPLPRRLRDSGSGFLCYLPSQCLCVGPTHKQRIQPVSATDLAAWGPWSRWTARGPALVSRTTKPLLVPPGRRTRLCSCVSSGSSPHPPGDFQIRGVAQWVGAQNDARLQGPPALDQCLEATHAFYRDLIRVTKLAALMTQFFGFFWMAPC</sequence>